<evidence type="ECO:0000313" key="2">
    <source>
        <dbReference type="Proteomes" id="UP000783037"/>
    </source>
</evidence>
<gene>
    <name evidence="1" type="ORF">E7Z79_08575</name>
</gene>
<dbReference type="EMBL" id="SUTK01000065">
    <property type="protein sequence ID" value="MBE6502478.1"/>
    <property type="molecule type" value="Genomic_DNA"/>
</dbReference>
<dbReference type="Proteomes" id="UP000783037">
    <property type="component" value="Unassembled WGS sequence"/>
</dbReference>
<accession>A0A8T3VIH6</accession>
<reference evidence="1" key="1">
    <citation type="submission" date="2019-04" db="EMBL/GenBank/DDBJ databases">
        <title>Evolution of Biomass-Degrading Anaerobic Consortia Revealed by Metagenomics.</title>
        <authorList>
            <person name="Peng X."/>
        </authorList>
    </citation>
    <scope>NUCLEOTIDE SEQUENCE</scope>
    <source>
        <strain evidence="1">SIG18</strain>
    </source>
</reference>
<organism evidence="1 2">
    <name type="scientific">Methanobrevibacter thaueri</name>
    <dbReference type="NCBI Taxonomy" id="190975"/>
    <lineage>
        <taxon>Archaea</taxon>
        <taxon>Methanobacteriati</taxon>
        <taxon>Methanobacteriota</taxon>
        <taxon>Methanomada group</taxon>
        <taxon>Methanobacteria</taxon>
        <taxon>Methanobacteriales</taxon>
        <taxon>Methanobacteriaceae</taxon>
        <taxon>Methanobrevibacter</taxon>
    </lineage>
</organism>
<evidence type="ECO:0000313" key="1">
    <source>
        <dbReference type="EMBL" id="MBE6502478.1"/>
    </source>
</evidence>
<sequence>MIEYLQNGPIMPSCESKVVQNDEFLSKLEQKLILLSEKYGLGEVLFREKNPLNNNSFASFYIRAPKTWSNQEIFDVWDLISEEVDAFAAKEGYDNLMEVCNVAVSDRY</sequence>
<dbReference type="AlphaFoldDB" id="A0A8T3VIH6"/>
<name>A0A8T3VIH6_9EURY</name>
<dbReference type="RefSeq" id="WP_303739566.1">
    <property type="nucleotide sequence ID" value="NZ_SUTK01000065.1"/>
</dbReference>
<protein>
    <submittedName>
        <fullName evidence="1">Uncharacterized protein</fullName>
    </submittedName>
</protein>
<proteinExistence type="predicted"/>
<comment type="caution">
    <text evidence="1">The sequence shown here is derived from an EMBL/GenBank/DDBJ whole genome shotgun (WGS) entry which is preliminary data.</text>
</comment>